<protein>
    <submittedName>
        <fullName evidence="1">Uncharacterized protein</fullName>
    </submittedName>
</protein>
<organism evidence="1 2">
    <name type="scientific">Proteus mirabilis</name>
    <dbReference type="NCBI Taxonomy" id="584"/>
    <lineage>
        <taxon>Bacteria</taxon>
        <taxon>Pseudomonadati</taxon>
        <taxon>Pseudomonadota</taxon>
        <taxon>Gammaproteobacteria</taxon>
        <taxon>Enterobacterales</taxon>
        <taxon>Morganellaceae</taxon>
        <taxon>Proteus</taxon>
    </lineage>
</organism>
<name>A0A379FK26_PROMI</name>
<proteinExistence type="predicted"/>
<dbReference type="AlphaFoldDB" id="A0A379FK26"/>
<evidence type="ECO:0000313" key="1">
    <source>
        <dbReference type="EMBL" id="SUC21442.1"/>
    </source>
</evidence>
<evidence type="ECO:0000313" key="2">
    <source>
        <dbReference type="Proteomes" id="UP000254191"/>
    </source>
</evidence>
<dbReference type="Proteomes" id="UP000254191">
    <property type="component" value="Unassembled WGS sequence"/>
</dbReference>
<reference evidence="1 2" key="1">
    <citation type="submission" date="2018-06" db="EMBL/GenBank/DDBJ databases">
        <authorList>
            <consortium name="Pathogen Informatics"/>
            <person name="Doyle S."/>
        </authorList>
    </citation>
    <scope>NUCLEOTIDE SEQUENCE [LARGE SCALE GENOMIC DNA]</scope>
    <source>
        <strain evidence="1 2">NCTC11938</strain>
    </source>
</reference>
<accession>A0A379FK26</accession>
<sequence>MILEFDYEYLGEELRKKYDINNSRESLLRFLKHVNISLSAIEKIKKIDDAEIINIK</sequence>
<dbReference type="EMBL" id="UGTS01000004">
    <property type="protein sequence ID" value="SUC21442.1"/>
    <property type="molecule type" value="Genomic_DNA"/>
</dbReference>
<gene>
    <name evidence="1" type="ORF">NCTC11938_02308</name>
</gene>